<feature type="compositionally biased region" description="Polar residues" evidence="1">
    <location>
        <begin position="317"/>
        <end position="331"/>
    </location>
</feature>
<feature type="region of interest" description="Disordered" evidence="1">
    <location>
        <begin position="1"/>
        <end position="51"/>
    </location>
</feature>
<keyword evidence="3" id="KW-1185">Reference proteome</keyword>
<evidence type="ECO:0000313" key="3">
    <source>
        <dbReference type="Proteomes" id="UP001235939"/>
    </source>
</evidence>
<name>A0ABY6LNA7_9ARAC</name>
<reference evidence="2 3" key="1">
    <citation type="submission" date="2022-03" db="EMBL/GenBank/DDBJ databases">
        <title>A chromosomal length assembly of Cordylochernes scorpioides.</title>
        <authorList>
            <person name="Zeh D."/>
            <person name="Zeh J."/>
        </authorList>
    </citation>
    <scope>NUCLEOTIDE SEQUENCE [LARGE SCALE GENOMIC DNA]</scope>
    <source>
        <strain evidence="2">IN4F17</strain>
        <tissue evidence="2">Whole Body</tissue>
    </source>
</reference>
<evidence type="ECO:0000313" key="2">
    <source>
        <dbReference type="EMBL" id="UYV82705.1"/>
    </source>
</evidence>
<accession>A0ABY6LNA7</accession>
<dbReference type="EMBL" id="CP092884">
    <property type="protein sequence ID" value="UYV82705.1"/>
    <property type="molecule type" value="Genomic_DNA"/>
</dbReference>
<feature type="compositionally biased region" description="Basic and acidic residues" evidence="1">
    <location>
        <begin position="9"/>
        <end position="21"/>
    </location>
</feature>
<organism evidence="2 3">
    <name type="scientific">Cordylochernes scorpioides</name>
    <dbReference type="NCBI Taxonomy" id="51811"/>
    <lineage>
        <taxon>Eukaryota</taxon>
        <taxon>Metazoa</taxon>
        <taxon>Ecdysozoa</taxon>
        <taxon>Arthropoda</taxon>
        <taxon>Chelicerata</taxon>
        <taxon>Arachnida</taxon>
        <taxon>Pseudoscorpiones</taxon>
        <taxon>Cheliferoidea</taxon>
        <taxon>Chernetidae</taxon>
        <taxon>Cordylochernes</taxon>
    </lineage>
</organism>
<dbReference type="Proteomes" id="UP001235939">
    <property type="component" value="Chromosome 22"/>
</dbReference>
<protein>
    <submittedName>
        <fullName evidence="2">Uncharacterized protein</fullName>
    </submittedName>
</protein>
<gene>
    <name evidence="2" type="ORF">LAZ67_22000631</name>
</gene>
<feature type="region of interest" description="Disordered" evidence="1">
    <location>
        <begin position="121"/>
        <end position="154"/>
    </location>
</feature>
<feature type="region of interest" description="Disordered" evidence="1">
    <location>
        <begin position="301"/>
        <end position="331"/>
    </location>
</feature>
<evidence type="ECO:0000256" key="1">
    <source>
        <dbReference type="SAM" id="MobiDB-lite"/>
    </source>
</evidence>
<sequence>MRCRAKTVPPREETTRAHYEVSNDTETATAVPESAQEGNQATNINNERRMANKHRVIRGIRPRSTSKSQAPVPRYYQNTFKSQAPVPRYYQNTFKSQAPFPRYYQNTSKSQAPVPRYYQNTSKSQAPVPRYYQNTSKSQAPVPRYYQNTSKSQAPVPRYYQNTFKSQAPVPRYYQNTSKSQAPVPRYYQNTSKPQAPVPSTFHIGITTEPVKVDRITEDSSMQRMTEAGDEYVADALINMQPHCDDLVGRLTDAIRGLAVSRAEEVIIAPIDISCATNILLHRLEQADKVHREILALPRQPASTMSHGNHCKKDHQASSQPTPQDPFKTSI</sequence>
<proteinExistence type="predicted"/>
<feature type="compositionally biased region" description="Polar residues" evidence="1">
    <location>
        <begin position="36"/>
        <end position="45"/>
    </location>
</feature>